<dbReference type="EMBL" id="FOVH01000010">
    <property type="protein sequence ID" value="SFO91086.1"/>
    <property type="molecule type" value="Genomic_DNA"/>
</dbReference>
<accession>A0A1I5L2N6</accession>
<dbReference type="Proteomes" id="UP000183413">
    <property type="component" value="Unassembled WGS sequence"/>
</dbReference>
<evidence type="ECO:0000313" key="2">
    <source>
        <dbReference type="Proteomes" id="UP000183413"/>
    </source>
</evidence>
<dbReference type="Gene3D" id="1.25.40.10">
    <property type="entry name" value="Tetratricopeptide repeat domain"/>
    <property type="match status" value="1"/>
</dbReference>
<organism evidence="1 2">
    <name type="scientific">Actinomadura madurae</name>
    <dbReference type="NCBI Taxonomy" id="1993"/>
    <lineage>
        <taxon>Bacteria</taxon>
        <taxon>Bacillati</taxon>
        <taxon>Actinomycetota</taxon>
        <taxon>Actinomycetes</taxon>
        <taxon>Streptosporangiales</taxon>
        <taxon>Thermomonosporaceae</taxon>
        <taxon>Actinomadura</taxon>
    </lineage>
</organism>
<dbReference type="RefSeq" id="WP_244938376.1">
    <property type="nucleotide sequence ID" value="NZ_FOVH01000010.1"/>
</dbReference>
<proteinExistence type="predicted"/>
<dbReference type="STRING" id="1993.SAMN04489713_110212"/>
<reference evidence="1 2" key="1">
    <citation type="submission" date="2016-10" db="EMBL/GenBank/DDBJ databases">
        <authorList>
            <person name="de Groot N.N."/>
        </authorList>
    </citation>
    <scope>NUCLEOTIDE SEQUENCE [LARGE SCALE GENOMIC DNA]</scope>
    <source>
        <strain evidence="1 2">DSM 43067</strain>
    </source>
</reference>
<evidence type="ECO:0000313" key="1">
    <source>
        <dbReference type="EMBL" id="SFO91086.1"/>
    </source>
</evidence>
<sequence>MAAEVNLLLDALIDEAGMSYAGLAARLNRGRTTRYDHASVRRWIRDHAIPRGDTPELICRVLSGAVGRPLTLTDIGMDSGHHSDLSDTPLRSAIDQAAALWRGDHVRSEAVEHTRMLAGSAAVVPAFAWENPPDDIDVSHRGLRAVGTGDVARVRAARDRYEQMYRRVGGVPVRPRVVAYLNDRVGPLIRGGYDDRTGRELLRATGGLVALAGISAYDADRQALAQRYLLHALRMAKASGHRGFGGYCLALLANQAMYRRDHRRVLQYTQTALRGAEGHLSPALAVDLHSLQAKAFAWIGDTRSSHRHMTQAEGIQIRPENEPPETGYVQPGLLETQHAEVLRRLGDLTAAETYAEQAVHASSGTHLRGQAHRLATLAQVQEDRGNAENAAATGQQMLDRTEGMESGRIHDRVTDLVRALTPYDTADVRAFRERAELQVHRDQ</sequence>
<dbReference type="InterPro" id="IPR011990">
    <property type="entry name" value="TPR-like_helical_dom_sf"/>
</dbReference>
<protein>
    <recommendedName>
        <fullName evidence="3">Transcriptional regulator</fullName>
    </recommendedName>
</protein>
<name>A0A1I5L2N6_9ACTN</name>
<evidence type="ECO:0008006" key="3">
    <source>
        <dbReference type="Google" id="ProtNLM"/>
    </source>
</evidence>
<keyword evidence="2" id="KW-1185">Reference proteome</keyword>
<dbReference type="InParanoid" id="A0A1I5L2N6"/>
<dbReference type="AlphaFoldDB" id="A0A1I5L2N6"/>
<gene>
    <name evidence="1" type="ORF">SAMN04489713_110212</name>
</gene>